<sequence length="503" mass="56809">MPRRKSANSLRNICLDNICANIDSYWLADYIKKYEFNRYIYVLGPFDDVPGQVIEALIIKLKESWCLKKHHLEILLNSLVRNLDLSGWKGDVGNVLLSAGKKCLNIFNLNLNGCLNIQKSALLQIPNSFPHLIILNLQNTNTSNTMLGCIGEHCPNLRELDITNCPVSDIGLTSMCLTMSDLEKRSPRQLRLTKIHVLGTNITTAGVSCLLHYIPALDLLNFSNTFGSVAELHEQRQSLNLTLPDAFKLTALSVEYPFEEFLQTDVLHIAIQMCPFVTKVTIVHVELENSALPLIGQFQNLRELLLVGSDSGTSVLEEELESFLQVKGFQLTFLELGEVPVIDLALIGSLCCNLKAFKLFMVKEIKCSASNHEISIFSNPRPLCHLKTLDLVLEENGDVPLVGWPVLLYSCLELEDLKVSFSQSLTDEILAIVMEYNPLKSLTHVHFDHCVSITGETLGRLLKVESKLQDLKSYWSTNVTRIDFEWCQRYVQENNLDVKVEWM</sequence>
<accession>A0ABM1TMH9</accession>
<dbReference type="SMART" id="SM00367">
    <property type="entry name" value="LRR_CC"/>
    <property type="match status" value="4"/>
</dbReference>
<proteinExistence type="predicted"/>
<evidence type="ECO:0000313" key="1">
    <source>
        <dbReference type="Proteomes" id="UP000694941"/>
    </source>
</evidence>
<evidence type="ECO:0000313" key="2">
    <source>
        <dbReference type="RefSeq" id="XP_022257085.1"/>
    </source>
</evidence>
<dbReference type="PANTHER" id="PTHR13318:SF95">
    <property type="entry name" value="F-BOX PROTEIN YLR352W"/>
    <property type="match status" value="1"/>
</dbReference>
<dbReference type="InterPro" id="IPR006553">
    <property type="entry name" value="Leu-rich_rpt_Cys-con_subtyp"/>
</dbReference>
<dbReference type="PANTHER" id="PTHR13318">
    <property type="entry name" value="PARTNER OF PAIRED, ISOFORM B-RELATED"/>
    <property type="match status" value="1"/>
</dbReference>
<protein>
    <submittedName>
        <fullName evidence="2">Uncharacterized protein LOC106470974</fullName>
    </submittedName>
</protein>
<gene>
    <name evidence="2" type="primary">LOC106470974</name>
</gene>
<organism evidence="1 2">
    <name type="scientific">Limulus polyphemus</name>
    <name type="common">Atlantic horseshoe crab</name>
    <dbReference type="NCBI Taxonomy" id="6850"/>
    <lineage>
        <taxon>Eukaryota</taxon>
        <taxon>Metazoa</taxon>
        <taxon>Ecdysozoa</taxon>
        <taxon>Arthropoda</taxon>
        <taxon>Chelicerata</taxon>
        <taxon>Merostomata</taxon>
        <taxon>Xiphosura</taxon>
        <taxon>Limulidae</taxon>
        <taxon>Limulus</taxon>
    </lineage>
</organism>
<reference evidence="2" key="1">
    <citation type="submission" date="2025-08" db="UniProtKB">
        <authorList>
            <consortium name="RefSeq"/>
        </authorList>
    </citation>
    <scope>IDENTIFICATION</scope>
    <source>
        <tissue evidence="2">Muscle</tissue>
    </source>
</reference>
<dbReference type="InterPro" id="IPR032675">
    <property type="entry name" value="LRR_dom_sf"/>
</dbReference>
<dbReference type="RefSeq" id="XP_022257085.1">
    <property type="nucleotide sequence ID" value="XM_022401377.1"/>
</dbReference>
<dbReference type="Proteomes" id="UP000694941">
    <property type="component" value="Unplaced"/>
</dbReference>
<keyword evidence="1" id="KW-1185">Reference proteome</keyword>
<dbReference type="SUPFAM" id="SSF52047">
    <property type="entry name" value="RNI-like"/>
    <property type="match status" value="2"/>
</dbReference>
<dbReference type="GeneID" id="106470974"/>
<name>A0ABM1TMH9_LIMPO</name>
<dbReference type="Gene3D" id="3.80.10.10">
    <property type="entry name" value="Ribonuclease Inhibitor"/>
    <property type="match status" value="2"/>
</dbReference>